<reference evidence="1 2" key="1">
    <citation type="submission" date="2019-03" db="EMBL/GenBank/DDBJ databases">
        <title>First draft genome of Liparis tanakae, snailfish: a comprehensive survey of snailfish specific genes.</title>
        <authorList>
            <person name="Kim W."/>
            <person name="Song I."/>
            <person name="Jeong J.-H."/>
            <person name="Kim D."/>
            <person name="Kim S."/>
            <person name="Ryu S."/>
            <person name="Song J.Y."/>
            <person name="Lee S.K."/>
        </authorList>
    </citation>
    <scope>NUCLEOTIDE SEQUENCE [LARGE SCALE GENOMIC DNA]</scope>
    <source>
        <tissue evidence="1">Muscle</tissue>
    </source>
</reference>
<protein>
    <submittedName>
        <fullName evidence="1">Uncharacterized protein</fullName>
    </submittedName>
</protein>
<sequence>MFNGRNHKPKAWTYQKPIKELESPGDSRELSIRFWTLRQRAQRVNNKLSVAVVSNSFPTVGHISIMAAS</sequence>
<organism evidence="1 2">
    <name type="scientific">Liparis tanakae</name>
    <name type="common">Tanaka's snailfish</name>
    <dbReference type="NCBI Taxonomy" id="230148"/>
    <lineage>
        <taxon>Eukaryota</taxon>
        <taxon>Metazoa</taxon>
        <taxon>Chordata</taxon>
        <taxon>Craniata</taxon>
        <taxon>Vertebrata</taxon>
        <taxon>Euteleostomi</taxon>
        <taxon>Actinopterygii</taxon>
        <taxon>Neopterygii</taxon>
        <taxon>Teleostei</taxon>
        <taxon>Neoteleostei</taxon>
        <taxon>Acanthomorphata</taxon>
        <taxon>Eupercaria</taxon>
        <taxon>Perciformes</taxon>
        <taxon>Cottioidei</taxon>
        <taxon>Cottales</taxon>
        <taxon>Liparidae</taxon>
        <taxon>Liparis</taxon>
    </lineage>
</organism>
<dbReference type="AlphaFoldDB" id="A0A4Z2G7A8"/>
<dbReference type="Proteomes" id="UP000314294">
    <property type="component" value="Unassembled WGS sequence"/>
</dbReference>
<evidence type="ECO:0000313" key="1">
    <source>
        <dbReference type="EMBL" id="TNN49005.1"/>
    </source>
</evidence>
<name>A0A4Z2G7A8_9TELE</name>
<comment type="caution">
    <text evidence="1">The sequence shown here is derived from an EMBL/GenBank/DDBJ whole genome shotgun (WGS) entry which is preliminary data.</text>
</comment>
<keyword evidence="2" id="KW-1185">Reference proteome</keyword>
<accession>A0A4Z2G7A8</accession>
<dbReference type="EMBL" id="SRLO01000673">
    <property type="protein sequence ID" value="TNN49005.1"/>
    <property type="molecule type" value="Genomic_DNA"/>
</dbReference>
<proteinExistence type="predicted"/>
<gene>
    <name evidence="1" type="ORF">EYF80_040767</name>
</gene>
<evidence type="ECO:0000313" key="2">
    <source>
        <dbReference type="Proteomes" id="UP000314294"/>
    </source>
</evidence>